<reference evidence="4" key="1">
    <citation type="submission" date="2016-06" db="UniProtKB">
        <authorList>
            <consortium name="WormBaseParasite"/>
        </authorList>
    </citation>
    <scope>IDENTIFICATION</scope>
</reference>
<feature type="region of interest" description="Disordered" evidence="1">
    <location>
        <begin position="1"/>
        <end position="20"/>
    </location>
</feature>
<evidence type="ECO:0000313" key="4">
    <source>
        <dbReference type="WBParaSite" id="nOo.2.0.1.t06730-RA"/>
    </source>
</evidence>
<dbReference type="WBParaSite" id="nOo.2.0.1.t06730-RA">
    <property type="protein sequence ID" value="nOo.2.0.1.t06730-RA"/>
    <property type="gene ID" value="nOo.2.0.1.g06730"/>
</dbReference>
<evidence type="ECO:0000313" key="2">
    <source>
        <dbReference type="EMBL" id="VDK83485.1"/>
    </source>
</evidence>
<dbReference type="Proteomes" id="UP000271087">
    <property type="component" value="Unassembled WGS sequence"/>
</dbReference>
<name>A0A182EF67_ONCOC</name>
<protein>
    <submittedName>
        <fullName evidence="4">Terminase small subunit</fullName>
    </submittedName>
</protein>
<evidence type="ECO:0000256" key="1">
    <source>
        <dbReference type="SAM" id="MobiDB-lite"/>
    </source>
</evidence>
<keyword evidence="3" id="KW-1185">Reference proteome</keyword>
<sequence length="68" mass="7767">MPSSKGKKAATSTKNEFDEQDIKEIEEMAEILEKPSAFTPEKHIAALLYFRNLSNRINLDQCRKILGQ</sequence>
<organism evidence="4">
    <name type="scientific">Onchocerca ochengi</name>
    <name type="common">Filarial nematode worm</name>
    <dbReference type="NCBI Taxonomy" id="42157"/>
    <lineage>
        <taxon>Eukaryota</taxon>
        <taxon>Metazoa</taxon>
        <taxon>Ecdysozoa</taxon>
        <taxon>Nematoda</taxon>
        <taxon>Chromadorea</taxon>
        <taxon>Rhabditida</taxon>
        <taxon>Spirurina</taxon>
        <taxon>Spiruromorpha</taxon>
        <taxon>Filarioidea</taxon>
        <taxon>Onchocercidae</taxon>
        <taxon>Onchocerca</taxon>
    </lineage>
</organism>
<evidence type="ECO:0000313" key="3">
    <source>
        <dbReference type="Proteomes" id="UP000271087"/>
    </source>
</evidence>
<dbReference type="AlphaFoldDB" id="A0A182EF67"/>
<gene>
    <name evidence="2" type="ORF">NOO_LOCUS6730</name>
</gene>
<reference evidence="2 3" key="2">
    <citation type="submission" date="2018-08" db="EMBL/GenBank/DDBJ databases">
        <authorList>
            <person name="Laetsch R D."/>
            <person name="Stevens L."/>
            <person name="Kumar S."/>
            <person name="Blaxter L. M."/>
        </authorList>
    </citation>
    <scope>NUCLEOTIDE SEQUENCE [LARGE SCALE GENOMIC DNA]</scope>
</reference>
<accession>A0A182EF67</accession>
<proteinExistence type="predicted"/>
<dbReference type="EMBL" id="UYRW01002175">
    <property type="protein sequence ID" value="VDK83485.1"/>
    <property type="molecule type" value="Genomic_DNA"/>
</dbReference>